<dbReference type="PANTHER" id="PTHR47064:SF2">
    <property type="entry name" value="SMP-30_GLUCONOLACTONASE_LRE-LIKE REGION DOMAIN-CONTAINING PROTEIN-RELATED"/>
    <property type="match status" value="1"/>
</dbReference>
<comment type="caution">
    <text evidence="2">The sequence shown here is derived from an EMBL/GenBank/DDBJ whole genome shotgun (WGS) entry which is preliminary data.</text>
</comment>
<dbReference type="InterPro" id="IPR013658">
    <property type="entry name" value="SGL"/>
</dbReference>
<dbReference type="Gene3D" id="2.120.10.30">
    <property type="entry name" value="TolB, C-terminal domain"/>
    <property type="match status" value="1"/>
</dbReference>
<dbReference type="InterPro" id="IPR052988">
    <property type="entry name" value="Oryzine_lactonohydrolase"/>
</dbReference>
<evidence type="ECO:0000313" key="3">
    <source>
        <dbReference type="Proteomes" id="UP000297716"/>
    </source>
</evidence>
<dbReference type="SUPFAM" id="SSF63829">
    <property type="entry name" value="Calcium-dependent phosphotriesterase"/>
    <property type="match status" value="1"/>
</dbReference>
<dbReference type="STRING" id="37992.A0A4Z0YD66"/>
<evidence type="ECO:0000259" key="1">
    <source>
        <dbReference type="Pfam" id="PF08450"/>
    </source>
</evidence>
<dbReference type="AlphaFoldDB" id="A0A4Z0YD66"/>
<proteinExistence type="predicted"/>
<dbReference type="InterPro" id="IPR011042">
    <property type="entry name" value="6-blade_b-propeller_TolB-like"/>
</dbReference>
<keyword evidence="3" id="KW-1185">Reference proteome</keyword>
<evidence type="ECO:0000313" key="2">
    <source>
        <dbReference type="EMBL" id="TGJ81057.1"/>
    </source>
</evidence>
<dbReference type="EMBL" id="SKBN01000187">
    <property type="protein sequence ID" value="TGJ81057.1"/>
    <property type="molecule type" value="Genomic_DNA"/>
</dbReference>
<reference evidence="2 3" key="1">
    <citation type="submission" date="2019-03" db="EMBL/GenBank/DDBJ databases">
        <title>Draft genome sequence of Xylaria hypoxylon DSM 108379, a ubiquitous saprotrophic-parasitic fungi on hardwood.</title>
        <authorList>
            <person name="Buettner E."/>
            <person name="Leonhardt S."/>
            <person name="Gebauer A.M."/>
            <person name="Liers C."/>
            <person name="Hofrichter M."/>
            <person name="Kellner H."/>
        </authorList>
    </citation>
    <scope>NUCLEOTIDE SEQUENCE [LARGE SCALE GENOMIC DNA]</scope>
    <source>
        <strain evidence="2 3">DSM 108379</strain>
    </source>
</reference>
<dbReference type="PANTHER" id="PTHR47064">
    <property type="entry name" value="PUTATIVE (AFU_ORTHOLOGUE AFUA_1G08990)-RELATED"/>
    <property type="match status" value="1"/>
</dbReference>
<gene>
    <name evidence="2" type="ORF">E0Z10_g7713</name>
</gene>
<accession>A0A4Z0YD66</accession>
<feature type="domain" description="SMP-30/Gluconolactonase/LRE-like region" evidence="1">
    <location>
        <begin position="246"/>
        <end position="415"/>
    </location>
</feature>
<protein>
    <recommendedName>
        <fullName evidence="1">SMP-30/Gluconolactonase/LRE-like region domain-containing protein</fullName>
    </recommendedName>
</protein>
<sequence>MPRPVVEGHDDSLFFFDTPTITLVKNNEDAKNTTTSCKMTYLSLALTVLSVGVATASYSDVSHRRAEIPAQAQFIDQKAFNVLPSVLPPSEFNLTSLFVPPGYDVAALIEKPFHVYDDEFYDVIGPNPTLTLIAQSETDPIFHEAVVWYPPTNEVFFVQSAGNPATGTGLNKSAIIQKISLAEAEAVSTRRNATGLVKVHVVDSNPVVLNPNGGINYKGNILFASEGQGAYKPSELVIMNPREPYNTTVLLNNFFGRQFNSLNDIAINPRNKDVYFTDPIYGLLQDFRPTEGLPHQVYRYNDRTGAVTVAADGLNLPNGIVFSPSGSHAYIGDTGATAITRGINATFPATIYRYDVADDGTLSNRNTFAYVHVGIPDGFQYTRHSRRHERSSLRRRGDGIHVYNPAGTFIGKIFLAGLSANFNFAGDGGMVICAETNLFYAKIAVTSGAYTGDL</sequence>
<name>A0A4Z0YD66_9PEZI</name>
<dbReference type="Proteomes" id="UP000297716">
    <property type="component" value="Unassembled WGS sequence"/>
</dbReference>
<organism evidence="2 3">
    <name type="scientific">Xylaria hypoxylon</name>
    <dbReference type="NCBI Taxonomy" id="37992"/>
    <lineage>
        <taxon>Eukaryota</taxon>
        <taxon>Fungi</taxon>
        <taxon>Dikarya</taxon>
        <taxon>Ascomycota</taxon>
        <taxon>Pezizomycotina</taxon>
        <taxon>Sordariomycetes</taxon>
        <taxon>Xylariomycetidae</taxon>
        <taxon>Xylariales</taxon>
        <taxon>Xylariaceae</taxon>
        <taxon>Xylaria</taxon>
    </lineage>
</organism>
<dbReference type="OrthoDB" id="423498at2759"/>
<dbReference type="Pfam" id="PF08450">
    <property type="entry name" value="SGL"/>
    <property type="match status" value="1"/>
</dbReference>